<evidence type="ECO:0000313" key="1">
    <source>
        <dbReference type="EMBL" id="OBV38519.1"/>
    </source>
</evidence>
<comment type="caution">
    <text evidence="1">The sequence shown here is derived from an EMBL/GenBank/DDBJ whole genome shotgun (WGS) entry which is preliminary data.</text>
</comment>
<dbReference type="STRING" id="1747903.ASR47_1006119"/>
<protein>
    <recommendedName>
        <fullName evidence="3">Phosphohydrolase</fullName>
    </recommendedName>
</protein>
<reference evidence="1 2" key="1">
    <citation type="submission" date="2016-04" db="EMBL/GenBank/DDBJ databases">
        <title>Draft genome sequence of Janthinobacterium psychrotolerans sp. nov., isolated from freshwater sediments in Denmark.</title>
        <authorList>
            <person name="Gong X."/>
            <person name="Skrivergaard S."/>
            <person name="Korsgaard B.S."/>
            <person name="Schreiber L."/>
            <person name="Marshall I.P."/>
            <person name="Finster K."/>
            <person name="Schramm A."/>
        </authorList>
    </citation>
    <scope>NUCLEOTIDE SEQUENCE [LARGE SCALE GENOMIC DNA]</scope>
    <source>
        <strain evidence="1 2">S3-2</strain>
    </source>
</reference>
<sequence>MPIAPAIQTIDMQAAAITTDYVSTFSGNRFYPLRPHIDRVAIEDIAHGLAYQCRFNGQTKTFYSIAQHSLIVADLVPPPLRLAALLHDAAEAYLGDMVKPLKVLMPEFAALEDQVTAIIAATYGIDFSDYAPIKRADLIALATEKRDLMPHSAERWAYLDGIAPLPGIIVAMDPGQAKQCFLQRFQQLHAA</sequence>
<gene>
    <name evidence="1" type="ORF">ASR47_1006119</name>
</gene>
<accession>A0A1A7C0J2</accession>
<proteinExistence type="predicted"/>
<dbReference type="Proteomes" id="UP000092713">
    <property type="component" value="Unassembled WGS sequence"/>
</dbReference>
<dbReference type="RefSeq" id="WP_245714370.1">
    <property type="nucleotide sequence ID" value="NZ_LOCQ01000057.1"/>
</dbReference>
<keyword evidence="2" id="KW-1185">Reference proteome</keyword>
<evidence type="ECO:0000313" key="2">
    <source>
        <dbReference type="Proteomes" id="UP000092713"/>
    </source>
</evidence>
<name>A0A1A7C0J2_9BURK</name>
<dbReference type="SUPFAM" id="SSF109604">
    <property type="entry name" value="HD-domain/PDEase-like"/>
    <property type="match status" value="1"/>
</dbReference>
<organism evidence="1 2">
    <name type="scientific">Janthinobacterium psychrotolerans</name>
    <dbReference type="NCBI Taxonomy" id="1747903"/>
    <lineage>
        <taxon>Bacteria</taxon>
        <taxon>Pseudomonadati</taxon>
        <taxon>Pseudomonadota</taxon>
        <taxon>Betaproteobacteria</taxon>
        <taxon>Burkholderiales</taxon>
        <taxon>Oxalobacteraceae</taxon>
        <taxon>Janthinobacterium</taxon>
    </lineage>
</organism>
<dbReference type="EMBL" id="LOCQ01000057">
    <property type="protein sequence ID" value="OBV38519.1"/>
    <property type="molecule type" value="Genomic_DNA"/>
</dbReference>
<dbReference type="Gene3D" id="1.10.3210.10">
    <property type="entry name" value="Hypothetical protein af1432"/>
    <property type="match status" value="1"/>
</dbReference>
<evidence type="ECO:0008006" key="3">
    <source>
        <dbReference type="Google" id="ProtNLM"/>
    </source>
</evidence>
<dbReference type="AlphaFoldDB" id="A0A1A7C0J2"/>